<proteinExistence type="predicted"/>
<dbReference type="EMBL" id="CP133613">
    <property type="protein sequence ID" value="WMV13628.1"/>
    <property type="molecule type" value="Genomic_DNA"/>
</dbReference>
<feature type="region of interest" description="Disordered" evidence="1">
    <location>
        <begin position="1"/>
        <end position="32"/>
    </location>
</feature>
<accession>A0AAF0TEM2</accession>
<name>A0AAF0TEM2_SOLVR</name>
<feature type="domain" description="Retrotransposon gag" evidence="2">
    <location>
        <begin position="124"/>
        <end position="203"/>
    </location>
</feature>
<dbReference type="Pfam" id="PF03732">
    <property type="entry name" value="Retrotrans_gag"/>
    <property type="match status" value="1"/>
</dbReference>
<dbReference type="AlphaFoldDB" id="A0AAF0TEM2"/>
<evidence type="ECO:0000259" key="2">
    <source>
        <dbReference type="Pfam" id="PF03732"/>
    </source>
</evidence>
<dbReference type="PANTHER" id="PTHR33223">
    <property type="entry name" value="CCHC-TYPE DOMAIN-CONTAINING PROTEIN"/>
    <property type="match status" value="1"/>
</dbReference>
<organism evidence="3 4">
    <name type="scientific">Solanum verrucosum</name>
    <dbReference type="NCBI Taxonomy" id="315347"/>
    <lineage>
        <taxon>Eukaryota</taxon>
        <taxon>Viridiplantae</taxon>
        <taxon>Streptophyta</taxon>
        <taxon>Embryophyta</taxon>
        <taxon>Tracheophyta</taxon>
        <taxon>Spermatophyta</taxon>
        <taxon>Magnoliopsida</taxon>
        <taxon>eudicotyledons</taxon>
        <taxon>Gunneridae</taxon>
        <taxon>Pentapetalae</taxon>
        <taxon>asterids</taxon>
        <taxon>lamiids</taxon>
        <taxon>Solanales</taxon>
        <taxon>Solanaceae</taxon>
        <taxon>Solanoideae</taxon>
        <taxon>Solaneae</taxon>
        <taxon>Solanum</taxon>
    </lineage>
</organism>
<keyword evidence="4" id="KW-1185">Reference proteome</keyword>
<reference evidence="3" key="1">
    <citation type="submission" date="2023-08" db="EMBL/GenBank/DDBJ databases">
        <title>A de novo genome assembly of Solanum verrucosum Schlechtendal, a Mexican diploid species geographically isolated from the other diploid A-genome species in potato relatives.</title>
        <authorList>
            <person name="Hosaka K."/>
        </authorList>
    </citation>
    <scope>NUCLEOTIDE SEQUENCE</scope>
    <source>
        <tissue evidence="3">Young leaves</tissue>
    </source>
</reference>
<protein>
    <recommendedName>
        <fullName evidence="2">Retrotransposon gag domain-containing protein</fullName>
    </recommendedName>
</protein>
<evidence type="ECO:0000256" key="1">
    <source>
        <dbReference type="SAM" id="MobiDB-lite"/>
    </source>
</evidence>
<dbReference type="InterPro" id="IPR005162">
    <property type="entry name" value="Retrotrans_gag_dom"/>
</dbReference>
<evidence type="ECO:0000313" key="3">
    <source>
        <dbReference type="EMBL" id="WMV13628.1"/>
    </source>
</evidence>
<sequence length="218" mass="25179">MANTTKNARRDEEGNVEQEVPFQVPHKAPPQAPMDPIGDNVTHAKFRSTMQLLAEAVTAQANREVIAPMNTNVNYMVSRLSDFTRINPPMFFGPKVGEDPQDFLEEVYKIIDAMGVTLVEKMELASYQLKGVAQVWYTQWKKNRPIRAGPTNWEVFKKAFLDRFFPREMREVKVEEFINLRQGGMSVQEYSLKFTELSKFAQAIVTTQWYPLDVTWHT</sequence>
<evidence type="ECO:0000313" key="4">
    <source>
        <dbReference type="Proteomes" id="UP001234989"/>
    </source>
</evidence>
<dbReference type="PANTHER" id="PTHR33223:SF11">
    <property type="entry name" value="ELEMENT PROTEIN, PUTATIVE-RELATED"/>
    <property type="match status" value="1"/>
</dbReference>
<gene>
    <name evidence="3" type="ORF">MTR67_007013</name>
</gene>
<dbReference type="Proteomes" id="UP001234989">
    <property type="component" value="Chromosome 2"/>
</dbReference>